<comment type="caution">
    <text evidence="1">The sequence shown here is derived from an EMBL/GenBank/DDBJ whole genome shotgun (WGS) entry which is preliminary data.</text>
</comment>
<proteinExistence type="predicted"/>
<reference evidence="1" key="1">
    <citation type="submission" date="2017-02" db="EMBL/GenBank/DDBJ databases">
        <title>Delving into the versatile metabolic prowess of the omnipresent phylum Bacteroidetes.</title>
        <authorList>
            <person name="Nobu M.K."/>
            <person name="Mei R."/>
            <person name="Narihiro T."/>
            <person name="Kuroda K."/>
            <person name="Liu W.-T."/>
        </authorList>
    </citation>
    <scope>NUCLEOTIDE SEQUENCE</scope>
    <source>
        <strain evidence="1">ADurb.Bin131</strain>
    </source>
</reference>
<organism evidence="1">
    <name type="scientific">candidate division TA06 bacterium ADurb.Bin131</name>
    <dbReference type="NCBI Taxonomy" id="1852827"/>
    <lineage>
        <taxon>Bacteria</taxon>
        <taxon>Bacteria division TA06</taxon>
    </lineage>
</organism>
<evidence type="ECO:0000313" key="1">
    <source>
        <dbReference type="EMBL" id="OQB73479.1"/>
    </source>
</evidence>
<sequence>MKDWEWLFSDFSSVLPVDAVSYGDSKKGVWQIADYTTDDFSGNLIIAQPTSNAPDVKVKIPLKGTYDIYLGLFQNYCDRIKVRFTTDSVFERLRHSSKIIGKQAFEEVYWKTEYFDGEKEIIIRQEPGIRASIGYIMAKRPQENNYKKEYLIHLTDDGFPSNYGVPDDLDDACWNIVACSRLKPDYVSRGINPTSMADYPTKHNSLRRDPEKLLKTEFPADIYRQCYETLAKFFSKNQNVPEKYFDIAKKSGIKVFAYCRMAMYHANPPWDCFRSDFYDKHPEFRCVDIDGVPVNRMSFAFPEVRQEFIKLFTEGVEMGADGAANCFVRGFPFVCYEEPVRKRFKQLYDEDITKLPETDSRVEEVRCEFMTEYMRELRNALKKIGHDSIINLAIVHANEDVCSYYGLDIKNWIKEDLIDILCPYTWGFEGEPANIDIEYFAKAVKKTNVKLMPFLGSMYNDKNPVEFLQRALSMSKYPVDGFSFWDGVDNRIDPMFHMVIEHLISKQSIKDAIEKLEKWPSCRILKTLQGTKINKHNYGLSM</sequence>
<dbReference type="Gene3D" id="3.20.20.80">
    <property type="entry name" value="Glycosidases"/>
    <property type="match status" value="1"/>
</dbReference>
<evidence type="ECO:0008006" key="2">
    <source>
        <dbReference type="Google" id="ProtNLM"/>
    </source>
</evidence>
<name>A0A1V6C9C0_UNCT6</name>
<accession>A0A1V6C9C0</accession>
<protein>
    <recommendedName>
        <fullName evidence="2">Glycosyl hydrolase-like 10 domain-containing protein</fullName>
    </recommendedName>
</protein>
<dbReference type="Proteomes" id="UP000485562">
    <property type="component" value="Unassembled WGS sequence"/>
</dbReference>
<dbReference type="EMBL" id="MWDQ01000079">
    <property type="protein sequence ID" value="OQB73479.1"/>
    <property type="molecule type" value="Genomic_DNA"/>
</dbReference>
<dbReference type="AlphaFoldDB" id="A0A1V6C9C0"/>
<gene>
    <name evidence="1" type="ORF">BWX89_00943</name>
</gene>